<evidence type="ECO:0000259" key="2">
    <source>
        <dbReference type="Pfam" id="PF19289"/>
    </source>
</evidence>
<dbReference type="InterPro" id="IPR045569">
    <property type="entry name" value="Metalloprtase-TldD/E_C"/>
</dbReference>
<proteinExistence type="inferred from homology"/>
<dbReference type="Pfam" id="PF19289">
    <property type="entry name" value="PmbA_TldD_3rd"/>
    <property type="match status" value="1"/>
</dbReference>
<name>A0A0J8C2R9_STRVR</name>
<accession>A0A0J8C2R9</accession>
<dbReference type="InterPro" id="IPR051463">
    <property type="entry name" value="Peptidase_U62_metallo"/>
</dbReference>
<dbReference type="GO" id="GO:0005829">
    <property type="term" value="C:cytosol"/>
    <property type="evidence" value="ECO:0007669"/>
    <property type="project" value="TreeGrafter"/>
</dbReference>
<evidence type="ECO:0000313" key="4">
    <source>
        <dbReference type="Proteomes" id="UP000037432"/>
    </source>
</evidence>
<protein>
    <recommendedName>
        <fullName evidence="2">Metalloprotease TldD/E C-terminal domain-containing protein</fullName>
    </recommendedName>
</protein>
<reference evidence="3 4" key="1">
    <citation type="submission" date="2015-06" db="EMBL/GenBank/DDBJ databases">
        <authorList>
            <person name="Ju K.-S."/>
            <person name="Doroghazi J.R."/>
            <person name="Metcalf W.W."/>
        </authorList>
    </citation>
    <scope>NUCLEOTIDE SEQUENCE [LARGE SCALE GENOMIC DNA]</scope>
    <source>
        <strain evidence="3 4">NRRL 3414</strain>
    </source>
</reference>
<dbReference type="AlphaFoldDB" id="A0A0J8C2R9"/>
<dbReference type="Proteomes" id="UP000037432">
    <property type="component" value="Unassembled WGS sequence"/>
</dbReference>
<feature type="domain" description="Metalloprotease TldD/E C-terminal" evidence="2">
    <location>
        <begin position="220"/>
        <end position="443"/>
    </location>
</feature>
<gene>
    <name evidence="3" type="ORF">ACM01_24635</name>
</gene>
<dbReference type="PANTHER" id="PTHR30624">
    <property type="entry name" value="UNCHARACTERIZED PROTEIN TLDD AND PMBA"/>
    <property type="match status" value="1"/>
</dbReference>
<dbReference type="PATRIC" id="fig|1938.3.peg.8916"/>
<sequence>MAVSNLLRPVAPDTGRLLELADWAVGELGAGADYVQVFAESTLHVKVECVDGEVLAVCVEPRDGLCCLVTKDGLWRFKAVAPSQLPALAGWLGAAGSAAAPPWEPSATADGFTPLAAPAWSVPDHPGSGPAHTIRSVEDFVCRNTAVADTNGVRSRTTTRTLRQRVEATVTVHGRRYRGLNRWLSNGAEERAHPGAHEISRVALEHARNSAAAVMTGRHRTPVVFGPAAAAGFLHELVGHALEADNFSLGSDYITRLREPGNVPAALTLRDDATVAHGYGSYAIDDEGRAAGVTTLLENGEIGAPLTAMRAAQRGGHRPTANGRRQDYRFLAIPRATNTVALPGPDDPGRLSEDPRNGVLQVGCLGAGMINLSTGEFSFAALNCSYVTPAGDRVPVRDVSLVGDALATLARLEGIGSDFGGDNVTCGKQGQSLGIGIYSPSMRYAALDWSAG</sequence>
<dbReference type="EMBL" id="LFNT01000030">
    <property type="protein sequence ID" value="KMS72065.1"/>
    <property type="molecule type" value="Genomic_DNA"/>
</dbReference>
<dbReference type="PANTHER" id="PTHR30624:SF4">
    <property type="entry name" value="METALLOPROTEASE TLDD"/>
    <property type="match status" value="1"/>
</dbReference>
<evidence type="ECO:0000313" key="3">
    <source>
        <dbReference type="EMBL" id="KMS72065.1"/>
    </source>
</evidence>
<comment type="similarity">
    <text evidence="1">Belongs to the peptidase U62 family.</text>
</comment>
<evidence type="ECO:0000256" key="1">
    <source>
        <dbReference type="ARBA" id="ARBA00005836"/>
    </source>
</evidence>
<dbReference type="InterPro" id="IPR036059">
    <property type="entry name" value="TldD/PmbA_sf"/>
</dbReference>
<dbReference type="GO" id="GO:0008237">
    <property type="term" value="F:metallopeptidase activity"/>
    <property type="evidence" value="ECO:0007669"/>
    <property type="project" value="InterPro"/>
</dbReference>
<dbReference type="SUPFAM" id="SSF111283">
    <property type="entry name" value="Putative modulator of DNA gyrase, PmbA/TldD"/>
    <property type="match status" value="1"/>
</dbReference>
<organism evidence="3 4">
    <name type="scientific">Streptomyces viridochromogenes</name>
    <dbReference type="NCBI Taxonomy" id="1938"/>
    <lineage>
        <taxon>Bacteria</taxon>
        <taxon>Bacillati</taxon>
        <taxon>Actinomycetota</taxon>
        <taxon>Actinomycetes</taxon>
        <taxon>Kitasatosporales</taxon>
        <taxon>Streptomycetaceae</taxon>
        <taxon>Streptomyces</taxon>
    </lineage>
</organism>
<dbReference type="GO" id="GO:0006508">
    <property type="term" value="P:proteolysis"/>
    <property type="evidence" value="ECO:0007669"/>
    <property type="project" value="InterPro"/>
</dbReference>
<comment type="caution">
    <text evidence="3">The sequence shown here is derived from an EMBL/GenBank/DDBJ whole genome shotgun (WGS) entry which is preliminary data.</text>
</comment>